<keyword evidence="2" id="KW-1185">Reference proteome</keyword>
<proteinExistence type="predicted"/>
<dbReference type="AlphaFoldDB" id="A0AAE1VJE9"/>
<organism evidence="1 2">
    <name type="scientific">Anisodus tanguticus</name>
    <dbReference type="NCBI Taxonomy" id="243964"/>
    <lineage>
        <taxon>Eukaryota</taxon>
        <taxon>Viridiplantae</taxon>
        <taxon>Streptophyta</taxon>
        <taxon>Embryophyta</taxon>
        <taxon>Tracheophyta</taxon>
        <taxon>Spermatophyta</taxon>
        <taxon>Magnoliopsida</taxon>
        <taxon>eudicotyledons</taxon>
        <taxon>Gunneridae</taxon>
        <taxon>Pentapetalae</taxon>
        <taxon>asterids</taxon>
        <taxon>lamiids</taxon>
        <taxon>Solanales</taxon>
        <taxon>Solanaceae</taxon>
        <taxon>Solanoideae</taxon>
        <taxon>Hyoscyameae</taxon>
        <taxon>Anisodus</taxon>
    </lineage>
</organism>
<evidence type="ECO:0000313" key="2">
    <source>
        <dbReference type="Proteomes" id="UP001291623"/>
    </source>
</evidence>
<comment type="caution">
    <text evidence="1">The sequence shown here is derived from an EMBL/GenBank/DDBJ whole genome shotgun (WGS) entry which is preliminary data.</text>
</comment>
<protein>
    <submittedName>
        <fullName evidence="1">Uncharacterized protein</fullName>
    </submittedName>
</protein>
<sequence length="118" mass="13720">MAKSTNLLISKDNKIQDIYTNILSELKDYLVRELASSGYTKFMIGFDLEKPDVTETMRHAIRLYVDDSKLLPMSTFYGDIVSTLTKFAERYEVSSIVRLMLRVYTVENKVGVKIRLRR</sequence>
<reference evidence="1" key="1">
    <citation type="submission" date="2023-12" db="EMBL/GenBank/DDBJ databases">
        <title>Genome assembly of Anisodus tanguticus.</title>
        <authorList>
            <person name="Wang Y.-J."/>
        </authorList>
    </citation>
    <scope>NUCLEOTIDE SEQUENCE</scope>
    <source>
        <strain evidence="1">KB-2021</strain>
        <tissue evidence="1">Leaf</tissue>
    </source>
</reference>
<dbReference type="Proteomes" id="UP001291623">
    <property type="component" value="Unassembled WGS sequence"/>
</dbReference>
<dbReference type="EMBL" id="JAVYJV010000009">
    <property type="protein sequence ID" value="KAK4363264.1"/>
    <property type="molecule type" value="Genomic_DNA"/>
</dbReference>
<gene>
    <name evidence="1" type="ORF">RND71_018505</name>
</gene>
<accession>A0AAE1VJE9</accession>
<name>A0AAE1VJE9_9SOLA</name>
<evidence type="ECO:0000313" key="1">
    <source>
        <dbReference type="EMBL" id="KAK4363264.1"/>
    </source>
</evidence>